<organism evidence="2 3">
    <name type="scientific">Citrullus colocynthis</name>
    <name type="common">colocynth</name>
    <dbReference type="NCBI Taxonomy" id="252529"/>
    <lineage>
        <taxon>Eukaryota</taxon>
        <taxon>Viridiplantae</taxon>
        <taxon>Streptophyta</taxon>
        <taxon>Embryophyta</taxon>
        <taxon>Tracheophyta</taxon>
        <taxon>Spermatophyta</taxon>
        <taxon>Magnoliopsida</taxon>
        <taxon>eudicotyledons</taxon>
        <taxon>Gunneridae</taxon>
        <taxon>Pentapetalae</taxon>
        <taxon>rosids</taxon>
        <taxon>fabids</taxon>
        <taxon>Cucurbitales</taxon>
        <taxon>Cucurbitaceae</taxon>
        <taxon>Benincaseae</taxon>
        <taxon>Citrullus</taxon>
    </lineage>
</organism>
<gene>
    <name evidence="2" type="ORF">CITCOLO1_LOCUS21792</name>
</gene>
<feature type="region of interest" description="Disordered" evidence="1">
    <location>
        <begin position="44"/>
        <end position="108"/>
    </location>
</feature>
<dbReference type="Proteomes" id="UP001642487">
    <property type="component" value="Chromosome 9"/>
</dbReference>
<evidence type="ECO:0000256" key="1">
    <source>
        <dbReference type="SAM" id="MobiDB-lite"/>
    </source>
</evidence>
<proteinExistence type="predicted"/>
<dbReference type="EMBL" id="OZ021743">
    <property type="protein sequence ID" value="CAK9329346.1"/>
    <property type="molecule type" value="Genomic_DNA"/>
</dbReference>
<accession>A0ABP0ZDB1</accession>
<feature type="compositionally biased region" description="Low complexity" evidence="1">
    <location>
        <begin position="73"/>
        <end position="87"/>
    </location>
</feature>
<evidence type="ECO:0000313" key="2">
    <source>
        <dbReference type="EMBL" id="CAK9329346.1"/>
    </source>
</evidence>
<keyword evidence="3" id="KW-1185">Reference proteome</keyword>
<protein>
    <submittedName>
        <fullName evidence="2">Uncharacterized protein</fullName>
    </submittedName>
</protein>
<reference evidence="2 3" key="1">
    <citation type="submission" date="2024-03" db="EMBL/GenBank/DDBJ databases">
        <authorList>
            <person name="Gkanogiannis A."/>
            <person name="Becerra Lopez-Lavalle L."/>
        </authorList>
    </citation>
    <scope>NUCLEOTIDE SEQUENCE [LARGE SCALE GENOMIC DNA]</scope>
</reference>
<evidence type="ECO:0000313" key="3">
    <source>
        <dbReference type="Proteomes" id="UP001642487"/>
    </source>
</evidence>
<feature type="compositionally biased region" description="Basic residues" evidence="1">
    <location>
        <begin position="97"/>
        <end position="108"/>
    </location>
</feature>
<name>A0ABP0ZDB1_9ROSI</name>
<sequence>MVRASILETSCYIRASKHRQNPTHQFIQLSLQILTISLQQVGSRSTSMASLKAEKPAQQGGQSKKEAKPSDTAVKASASKSNSASKKPAQRSQDPPKKRKGGKSAVKH</sequence>